<reference evidence="2 3" key="1">
    <citation type="submission" date="2018-03" db="EMBL/GenBank/DDBJ databases">
        <title>Genomic Encyclopedia of Archaeal and Bacterial Type Strains, Phase II (KMG-II): from individual species to whole genera.</title>
        <authorList>
            <person name="Goeker M."/>
        </authorList>
    </citation>
    <scope>NUCLEOTIDE SEQUENCE [LARGE SCALE GENOMIC DNA]</scope>
    <source>
        <strain evidence="2 3">DSM 100346</strain>
    </source>
</reference>
<gene>
    <name evidence="2" type="ORF">CLV98_10457</name>
</gene>
<dbReference type="AlphaFoldDB" id="A0A316ALS0"/>
<comment type="caution">
    <text evidence="2">The sequence shown here is derived from an EMBL/GenBank/DDBJ whole genome shotgun (WGS) entry which is preliminary data.</text>
</comment>
<name>A0A316ALS0_9BACT</name>
<dbReference type="EMBL" id="QGDT01000004">
    <property type="protein sequence ID" value="PWJ58199.1"/>
    <property type="molecule type" value="Genomic_DNA"/>
</dbReference>
<evidence type="ECO:0000313" key="2">
    <source>
        <dbReference type="EMBL" id="PWJ58199.1"/>
    </source>
</evidence>
<evidence type="ECO:0000256" key="1">
    <source>
        <dbReference type="SAM" id="Phobius"/>
    </source>
</evidence>
<keyword evidence="1" id="KW-1133">Transmembrane helix</keyword>
<protein>
    <submittedName>
        <fullName evidence="2">Attachment p12 family protein</fullName>
    </submittedName>
</protein>
<keyword evidence="1" id="KW-0472">Membrane</keyword>
<keyword evidence="1" id="KW-0812">Transmembrane</keyword>
<evidence type="ECO:0000313" key="3">
    <source>
        <dbReference type="Proteomes" id="UP000245880"/>
    </source>
</evidence>
<organism evidence="2 3">
    <name type="scientific">Dyadobacter jejuensis</name>
    <dbReference type="NCBI Taxonomy" id="1082580"/>
    <lineage>
        <taxon>Bacteria</taxon>
        <taxon>Pseudomonadati</taxon>
        <taxon>Bacteroidota</taxon>
        <taxon>Cytophagia</taxon>
        <taxon>Cytophagales</taxon>
        <taxon>Spirosomataceae</taxon>
        <taxon>Dyadobacter</taxon>
    </lineage>
</organism>
<keyword evidence="3" id="KW-1185">Reference proteome</keyword>
<feature type="transmembrane region" description="Helical" evidence="1">
    <location>
        <begin position="6"/>
        <end position="24"/>
    </location>
</feature>
<dbReference type="Pfam" id="PF12669">
    <property type="entry name" value="FeoB_associated"/>
    <property type="match status" value="1"/>
</dbReference>
<sequence>MDSQSIIVLVLFAAAVGFMGWRLYKALSIEQGSGCGKGCGCSPQKGSIKKA</sequence>
<accession>A0A316ALS0</accession>
<proteinExistence type="predicted"/>
<dbReference type="RefSeq" id="WP_109674083.1">
    <property type="nucleotide sequence ID" value="NZ_QGDT01000004.1"/>
</dbReference>
<dbReference type="Proteomes" id="UP000245880">
    <property type="component" value="Unassembled WGS sequence"/>
</dbReference>